<dbReference type="EMBL" id="GG663735">
    <property type="protein sequence ID" value="EEH60908.1"/>
    <property type="molecule type" value="Genomic_DNA"/>
</dbReference>
<accession>C1MIF1</accession>
<dbReference type="InterPro" id="IPR040662">
    <property type="entry name" value="Tfb2_C"/>
</dbReference>
<dbReference type="GO" id="GO:0005675">
    <property type="term" value="C:transcription factor TFIIH holo complex"/>
    <property type="evidence" value="ECO:0007669"/>
    <property type="project" value="TreeGrafter"/>
</dbReference>
<dbReference type="GO" id="GO:0003690">
    <property type="term" value="F:double-stranded DNA binding"/>
    <property type="evidence" value="ECO:0007669"/>
    <property type="project" value="TreeGrafter"/>
</dbReference>
<organism evidence="12">
    <name type="scientific">Micromonas pusilla (strain CCMP1545)</name>
    <name type="common">Picoplanktonic green alga</name>
    <dbReference type="NCBI Taxonomy" id="564608"/>
    <lineage>
        <taxon>Eukaryota</taxon>
        <taxon>Viridiplantae</taxon>
        <taxon>Chlorophyta</taxon>
        <taxon>Mamiellophyceae</taxon>
        <taxon>Mamiellales</taxon>
        <taxon>Mamiellaceae</taxon>
        <taxon>Micromonas</taxon>
    </lineage>
</organism>
<evidence type="ECO:0000256" key="6">
    <source>
        <dbReference type="ARBA" id="ARBA00023204"/>
    </source>
</evidence>
<evidence type="ECO:0000256" key="1">
    <source>
        <dbReference type="ARBA" id="ARBA00004123"/>
    </source>
</evidence>
<evidence type="ECO:0000256" key="4">
    <source>
        <dbReference type="ARBA" id="ARBA00023015"/>
    </source>
</evidence>
<dbReference type="OMA" id="KGFIIIE"/>
<dbReference type="Pfam" id="PF18307">
    <property type="entry name" value="Tfb2_C"/>
    <property type="match status" value="1"/>
</dbReference>
<keyword evidence="6 8" id="KW-0234">DNA repair</keyword>
<evidence type="ECO:0000256" key="2">
    <source>
        <dbReference type="ARBA" id="ARBA00007132"/>
    </source>
</evidence>
<evidence type="ECO:0000256" key="3">
    <source>
        <dbReference type="ARBA" id="ARBA00022763"/>
    </source>
</evidence>
<dbReference type="AlphaFoldDB" id="C1MIF1"/>
<comment type="function">
    <text evidence="8">Component of the general transcription and DNA repair factor IIH (TFIIH) core complex which is involved in general and transcription-coupled nucleotide excision repair (NER) of damaged DNA.</text>
</comment>
<keyword evidence="7 8" id="KW-0539">Nucleus</keyword>
<dbReference type="PANTHER" id="PTHR13152">
    <property type="entry name" value="TFIIH, POLYPEPTIDE 4"/>
    <property type="match status" value="1"/>
</dbReference>
<keyword evidence="5 8" id="KW-0804">Transcription</keyword>
<name>C1MIF1_MICPC</name>
<dbReference type="Pfam" id="PF03849">
    <property type="entry name" value="Tfb2"/>
    <property type="match status" value="1"/>
</dbReference>
<evidence type="ECO:0000256" key="7">
    <source>
        <dbReference type="ARBA" id="ARBA00023242"/>
    </source>
</evidence>
<evidence type="ECO:0000259" key="10">
    <source>
        <dbReference type="Pfam" id="PF18307"/>
    </source>
</evidence>
<comment type="similarity">
    <text evidence="2 8">Belongs to the TFB2 family.</text>
</comment>
<feature type="region of interest" description="Disordered" evidence="9">
    <location>
        <begin position="286"/>
        <end position="310"/>
    </location>
</feature>
<dbReference type="Proteomes" id="UP000001876">
    <property type="component" value="Unassembled WGS sequence"/>
</dbReference>
<evidence type="ECO:0000313" key="11">
    <source>
        <dbReference type="EMBL" id="EEH60908.1"/>
    </source>
</evidence>
<feature type="compositionally biased region" description="Gly residues" evidence="9">
    <location>
        <begin position="297"/>
        <end position="310"/>
    </location>
</feature>
<evidence type="ECO:0000256" key="5">
    <source>
        <dbReference type="ARBA" id="ARBA00023163"/>
    </source>
</evidence>
<feature type="domain" description="Transcription factor Tfb2 C-terminal" evidence="10">
    <location>
        <begin position="401"/>
        <end position="469"/>
    </location>
</feature>
<dbReference type="eggNOG" id="KOG3471">
    <property type="taxonomic scope" value="Eukaryota"/>
</dbReference>
<dbReference type="OrthoDB" id="364513at2759"/>
<reference evidence="11 12" key="1">
    <citation type="journal article" date="2009" name="Science">
        <title>Green evolution and dynamic adaptations revealed by genomes of the marine picoeukaryotes Micromonas.</title>
        <authorList>
            <person name="Worden A.Z."/>
            <person name="Lee J.H."/>
            <person name="Mock T."/>
            <person name="Rouze P."/>
            <person name="Simmons M.P."/>
            <person name="Aerts A.L."/>
            <person name="Allen A.E."/>
            <person name="Cuvelier M.L."/>
            <person name="Derelle E."/>
            <person name="Everett M.V."/>
            <person name="Foulon E."/>
            <person name="Grimwood J."/>
            <person name="Gundlach H."/>
            <person name="Henrissat B."/>
            <person name="Napoli C."/>
            <person name="McDonald S.M."/>
            <person name="Parker M.S."/>
            <person name="Rombauts S."/>
            <person name="Salamov A."/>
            <person name="Von Dassow P."/>
            <person name="Badger J.H."/>
            <person name="Coutinho P.M."/>
            <person name="Demir E."/>
            <person name="Dubchak I."/>
            <person name="Gentemann C."/>
            <person name="Eikrem W."/>
            <person name="Gready J.E."/>
            <person name="John U."/>
            <person name="Lanier W."/>
            <person name="Lindquist E.A."/>
            <person name="Lucas S."/>
            <person name="Mayer K.F."/>
            <person name="Moreau H."/>
            <person name="Not F."/>
            <person name="Otillar R."/>
            <person name="Panaud O."/>
            <person name="Pangilinan J."/>
            <person name="Paulsen I."/>
            <person name="Piegu B."/>
            <person name="Poliakov A."/>
            <person name="Robbens S."/>
            <person name="Schmutz J."/>
            <person name="Toulza E."/>
            <person name="Wyss T."/>
            <person name="Zelensky A."/>
            <person name="Zhou K."/>
            <person name="Armbrust E.V."/>
            <person name="Bhattacharya D."/>
            <person name="Goodenough U.W."/>
            <person name="Van de Peer Y."/>
            <person name="Grigoriev I.V."/>
        </authorList>
    </citation>
    <scope>NUCLEOTIDE SEQUENCE [LARGE SCALE GENOMIC DNA]</scope>
    <source>
        <strain evidence="11 12">CCMP1545</strain>
    </source>
</reference>
<evidence type="ECO:0000256" key="9">
    <source>
        <dbReference type="SAM" id="MobiDB-lite"/>
    </source>
</evidence>
<proteinExistence type="inferred from homology"/>
<evidence type="ECO:0000256" key="8">
    <source>
        <dbReference type="RuleBase" id="RU364024"/>
    </source>
</evidence>
<gene>
    <name evidence="11" type="ORF">MICPUCDRAFT_12415</name>
</gene>
<dbReference type="InterPro" id="IPR004598">
    <property type="entry name" value="TFIIH_p52/Tfb2"/>
</dbReference>
<dbReference type="Gene3D" id="3.30.70.2610">
    <property type="match status" value="1"/>
</dbReference>
<evidence type="ECO:0000313" key="12">
    <source>
        <dbReference type="Proteomes" id="UP000001876"/>
    </source>
</evidence>
<keyword evidence="4 8" id="KW-0805">Transcription regulation</keyword>
<dbReference type="KEGG" id="mpp:MICPUCDRAFT_12415"/>
<dbReference type="GeneID" id="9680918"/>
<protein>
    <recommendedName>
        <fullName evidence="8">RNA polymerase II transcription factor B subunit 2</fullName>
    </recommendedName>
</protein>
<sequence>PHTRAMASAFLGFISQLPPRHVDRLYNSPHACLAVLRSLPELAKHYCMRLMYVEGGVPSIDMDEWVTDLGRDAHAESVRRMRELRVMLPLEDVTGAAGDGESLGLNPKFQRGMRSIMEGGGFGDGFDDDDAATASDLGSALPSPEDLESYAKGRWEALLLTLTGASDAFAAAGANAADLDVGALFRAAGLIGDASKGEKEGVTEAGFKFLLSTAREQIWALLDAPAVLSFLLKLTFQAPGVAYSTDGLPASQKGVVRDVAKLGLLYPLAAAGKGYYVPTSLSSGLSGGGGGDDDGDGGVGGGGKKSGDGGGVGARGHIIVETNFRVYAYTSSAVEVEILRLFTRPDYKLPNLYVGMMTREAVVTALRGGISAEQIVSYLRKHAHPQARKTPGPAIPATVCDQIRLWSKDENRVKYTPCVLYCDFPTGTGMFEKVAEIAKERGLYLWGDPVGLKLAVREEGHESMKDVFKKIRAGEL</sequence>
<dbReference type="GO" id="GO:0001671">
    <property type="term" value="F:ATPase activator activity"/>
    <property type="evidence" value="ECO:0007669"/>
    <property type="project" value="InterPro"/>
</dbReference>
<feature type="non-terminal residue" evidence="11">
    <location>
        <position position="1"/>
    </location>
</feature>
<dbReference type="GO" id="GO:0006289">
    <property type="term" value="P:nucleotide-excision repair"/>
    <property type="evidence" value="ECO:0007669"/>
    <property type="project" value="InterPro"/>
</dbReference>
<dbReference type="GO" id="GO:0000439">
    <property type="term" value="C:transcription factor TFIIH core complex"/>
    <property type="evidence" value="ECO:0007669"/>
    <property type="project" value="InterPro"/>
</dbReference>
<comment type="subcellular location">
    <subcellularLocation>
        <location evidence="1 8">Nucleus</location>
    </subcellularLocation>
</comment>
<dbReference type="RefSeq" id="XP_003055656.1">
    <property type="nucleotide sequence ID" value="XM_003055610.1"/>
</dbReference>
<dbReference type="STRING" id="564608.C1MIF1"/>
<dbReference type="PANTHER" id="PTHR13152:SF0">
    <property type="entry name" value="GENERAL TRANSCRIPTION FACTOR IIH SUBUNIT 4"/>
    <property type="match status" value="1"/>
</dbReference>
<keyword evidence="3 8" id="KW-0227">DNA damage</keyword>
<keyword evidence="12" id="KW-1185">Reference proteome</keyword>